<name>A0ACA9LLW2_9GLOM</name>
<accession>A0ACA9LLW2</accession>
<sequence length="194" mass="21688">MLPISKGNGPSPPLYPVWQMTANSELAYKHERCISNSTPDSLRVPKVSQRDRKADGGEEERDEEPILDLAEELFEDGADIPPNDDAEQGQGHGKEASPIWGDSKSKKSSDWSSYCPTKVIMLLTAEVWYDGGHDEAYNVVQNRSWTQKAKRDASGGCTELRRPLCNPRLFNGGVPLERSQHIRQLWRSSCTTSD</sequence>
<evidence type="ECO:0000313" key="2">
    <source>
        <dbReference type="Proteomes" id="UP000789525"/>
    </source>
</evidence>
<comment type="caution">
    <text evidence="1">The sequence shown here is derived from an EMBL/GenBank/DDBJ whole genome shotgun (WGS) entry which is preliminary data.</text>
</comment>
<organism evidence="1 2">
    <name type="scientific">Acaulospora colombiana</name>
    <dbReference type="NCBI Taxonomy" id="27376"/>
    <lineage>
        <taxon>Eukaryota</taxon>
        <taxon>Fungi</taxon>
        <taxon>Fungi incertae sedis</taxon>
        <taxon>Mucoromycota</taxon>
        <taxon>Glomeromycotina</taxon>
        <taxon>Glomeromycetes</taxon>
        <taxon>Diversisporales</taxon>
        <taxon>Acaulosporaceae</taxon>
        <taxon>Acaulospora</taxon>
    </lineage>
</organism>
<reference evidence="1" key="1">
    <citation type="submission" date="2021-06" db="EMBL/GenBank/DDBJ databases">
        <authorList>
            <person name="Kallberg Y."/>
            <person name="Tangrot J."/>
            <person name="Rosling A."/>
        </authorList>
    </citation>
    <scope>NUCLEOTIDE SEQUENCE</scope>
    <source>
        <strain evidence="1">CL356</strain>
    </source>
</reference>
<dbReference type="EMBL" id="CAJVPT010006707">
    <property type="protein sequence ID" value="CAG8533713.1"/>
    <property type="molecule type" value="Genomic_DNA"/>
</dbReference>
<protein>
    <submittedName>
        <fullName evidence="1">4885_t:CDS:1</fullName>
    </submittedName>
</protein>
<evidence type="ECO:0000313" key="1">
    <source>
        <dbReference type="EMBL" id="CAG8533713.1"/>
    </source>
</evidence>
<dbReference type="Proteomes" id="UP000789525">
    <property type="component" value="Unassembled WGS sequence"/>
</dbReference>
<keyword evidence="2" id="KW-1185">Reference proteome</keyword>
<gene>
    <name evidence="1" type="ORF">ACOLOM_LOCUS4181</name>
</gene>
<proteinExistence type="predicted"/>